<comment type="caution">
    <text evidence="1">The sequence shown here is derived from an EMBL/GenBank/DDBJ whole genome shotgun (WGS) entry which is preliminary data.</text>
</comment>
<organism evidence="1 2">
    <name type="scientific">Agrobacterium tumefaciens</name>
    <dbReference type="NCBI Taxonomy" id="358"/>
    <lineage>
        <taxon>Bacteria</taxon>
        <taxon>Pseudomonadati</taxon>
        <taxon>Pseudomonadota</taxon>
        <taxon>Alphaproteobacteria</taxon>
        <taxon>Hyphomicrobiales</taxon>
        <taxon>Rhizobiaceae</taxon>
        <taxon>Rhizobium/Agrobacterium group</taxon>
        <taxon>Agrobacterium</taxon>
        <taxon>Agrobacterium tumefaciens complex</taxon>
    </lineage>
</organism>
<protein>
    <recommendedName>
        <fullName evidence="3">Lipoprotein</fullName>
    </recommendedName>
</protein>
<proteinExistence type="predicted"/>
<reference evidence="1" key="1">
    <citation type="submission" date="2023-07" db="EMBL/GenBank/DDBJ databases">
        <title>Sorghum-associated microbial communities from plants grown in Nebraska, USA.</title>
        <authorList>
            <person name="Schachtman D."/>
        </authorList>
    </citation>
    <scope>NUCLEOTIDE SEQUENCE</scope>
    <source>
        <strain evidence="1">1457</strain>
    </source>
</reference>
<dbReference type="AlphaFoldDB" id="A0AAW8LP82"/>
<evidence type="ECO:0000313" key="1">
    <source>
        <dbReference type="EMBL" id="MDR6700748.1"/>
    </source>
</evidence>
<name>A0AAW8LP82_AGRTU</name>
<sequence>MTMALMTLLASGCATSGSYCDIARPVRPSVDDQMTPETKRQILTENEKLQKLCGVKP</sequence>
<dbReference type="EMBL" id="JAVDSW010000001">
    <property type="protein sequence ID" value="MDR6700748.1"/>
    <property type="molecule type" value="Genomic_DNA"/>
</dbReference>
<evidence type="ECO:0008006" key="3">
    <source>
        <dbReference type="Google" id="ProtNLM"/>
    </source>
</evidence>
<evidence type="ECO:0000313" key="2">
    <source>
        <dbReference type="Proteomes" id="UP001265315"/>
    </source>
</evidence>
<dbReference type="Proteomes" id="UP001265315">
    <property type="component" value="Unassembled WGS sequence"/>
</dbReference>
<gene>
    <name evidence="1" type="ORF">J2W61_000576</name>
</gene>
<accession>A0AAW8LP82</accession>